<proteinExistence type="predicted"/>
<gene>
    <name evidence="1" type="ORF">UFOPK1506_00504</name>
</gene>
<name>A0A6J6CQ50_9ZZZZ</name>
<dbReference type="AlphaFoldDB" id="A0A6J6CQ50"/>
<dbReference type="EMBL" id="CAEZSV010000070">
    <property type="protein sequence ID" value="CAB4551928.1"/>
    <property type="molecule type" value="Genomic_DNA"/>
</dbReference>
<sequence>MATALEVPNFLIAPISDHRSGARIFTEEMFADESAIFCLIRLEITIERGVHDVHERTFAILGEQLIPFATPYDFDDIPTSATKERFQLLDDFAVTTYWSIKSLQVAIDDKR</sequence>
<protein>
    <submittedName>
        <fullName evidence="1">Unannotated protein</fullName>
    </submittedName>
</protein>
<organism evidence="1">
    <name type="scientific">freshwater metagenome</name>
    <dbReference type="NCBI Taxonomy" id="449393"/>
    <lineage>
        <taxon>unclassified sequences</taxon>
        <taxon>metagenomes</taxon>
        <taxon>ecological metagenomes</taxon>
    </lineage>
</organism>
<accession>A0A6J6CQ50</accession>
<reference evidence="1" key="1">
    <citation type="submission" date="2020-05" db="EMBL/GenBank/DDBJ databases">
        <authorList>
            <person name="Chiriac C."/>
            <person name="Salcher M."/>
            <person name="Ghai R."/>
            <person name="Kavagutti S V."/>
        </authorList>
    </citation>
    <scope>NUCLEOTIDE SEQUENCE</scope>
</reference>
<evidence type="ECO:0000313" key="1">
    <source>
        <dbReference type="EMBL" id="CAB4551928.1"/>
    </source>
</evidence>